<name>A0A372M429_9ACTN</name>
<dbReference type="OrthoDB" id="4244294at2"/>
<dbReference type="RefSeq" id="WP_128556797.1">
    <property type="nucleotide sequence ID" value="NZ_QUAK01000087.1"/>
</dbReference>
<organism evidence="1 2">
    <name type="scientific">Streptomyces triticagri</name>
    <dbReference type="NCBI Taxonomy" id="2293568"/>
    <lineage>
        <taxon>Bacteria</taxon>
        <taxon>Bacillati</taxon>
        <taxon>Actinomycetota</taxon>
        <taxon>Actinomycetes</taxon>
        <taxon>Kitasatosporales</taxon>
        <taxon>Streptomycetaceae</taxon>
        <taxon>Streptomyces</taxon>
    </lineage>
</organism>
<keyword evidence="2" id="KW-1185">Reference proteome</keyword>
<protein>
    <submittedName>
        <fullName evidence="1">Uncharacterized protein</fullName>
    </submittedName>
</protein>
<evidence type="ECO:0000313" key="2">
    <source>
        <dbReference type="Proteomes" id="UP000263094"/>
    </source>
</evidence>
<accession>A0A372M429</accession>
<evidence type="ECO:0000313" key="1">
    <source>
        <dbReference type="EMBL" id="RFU85696.1"/>
    </source>
</evidence>
<gene>
    <name evidence="1" type="ORF">DY218_16130</name>
</gene>
<dbReference type="EMBL" id="QUAK01000087">
    <property type="protein sequence ID" value="RFU85696.1"/>
    <property type="molecule type" value="Genomic_DNA"/>
</dbReference>
<dbReference type="AlphaFoldDB" id="A0A372M429"/>
<sequence>MNDLEVAAAQAYVRLLQTARSALLAPERVPDSWPLLDGPIAEVDAALDRAGLSGNEAHLFDLVTALYPRVPESVDT</sequence>
<comment type="caution">
    <text evidence="1">The sequence shown here is derived from an EMBL/GenBank/DDBJ whole genome shotgun (WGS) entry which is preliminary data.</text>
</comment>
<dbReference type="Proteomes" id="UP000263094">
    <property type="component" value="Unassembled WGS sequence"/>
</dbReference>
<reference evidence="1 2" key="1">
    <citation type="submission" date="2018-08" db="EMBL/GenBank/DDBJ databases">
        <title>Isolation, diversity and antifungal activity of Actinobacteria from wheat.</title>
        <authorList>
            <person name="Han C."/>
        </authorList>
    </citation>
    <scope>NUCLEOTIDE SEQUENCE [LARGE SCALE GENOMIC DNA]</scope>
    <source>
        <strain evidence="1 2">NEAU-YY421</strain>
    </source>
</reference>
<proteinExistence type="predicted"/>